<sequence length="79" mass="8886">MLLHVPRLVSSLGSLPEKPIVGLLVDVALEDRRCWDLHRLSSSLSWIRACQRRRPDLVWCRRPSIGEGGRASGGVELEK</sequence>
<proteinExistence type="predicted"/>
<name>A0A484N9C0_9ASTE</name>
<protein>
    <submittedName>
        <fullName evidence="1">Uncharacterized protein</fullName>
    </submittedName>
</protein>
<accession>A0A484N9C0</accession>
<dbReference type="Proteomes" id="UP000595140">
    <property type="component" value="Unassembled WGS sequence"/>
</dbReference>
<gene>
    <name evidence="1" type="ORF">CCAM_LOCUS38604</name>
</gene>
<reference evidence="1 2" key="1">
    <citation type="submission" date="2018-04" db="EMBL/GenBank/DDBJ databases">
        <authorList>
            <person name="Vogel A."/>
        </authorList>
    </citation>
    <scope>NUCLEOTIDE SEQUENCE [LARGE SCALE GENOMIC DNA]</scope>
</reference>
<evidence type="ECO:0000313" key="2">
    <source>
        <dbReference type="Proteomes" id="UP000595140"/>
    </source>
</evidence>
<dbReference type="EMBL" id="OOIL02006271">
    <property type="protein sequence ID" value="VFQ96828.1"/>
    <property type="molecule type" value="Genomic_DNA"/>
</dbReference>
<dbReference type="AlphaFoldDB" id="A0A484N9C0"/>
<keyword evidence="2" id="KW-1185">Reference proteome</keyword>
<organism evidence="1 2">
    <name type="scientific">Cuscuta campestris</name>
    <dbReference type="NCBI Taxonomy" id="132261"/>
    <lineage>
        <taxon>Eukaryota</taxon>
        <taxon>Viridiplantae</taxon>
        <taxon>Streptophyta</taxon>
        <taxon>Embryophyta</taxon>
        <taxon>Tracheophyta</taxon>
        <taxon>Spermatophyta</taxon>
        <taxon>Magnoliopsida</taxon>
        <taxon>eudicotyledons</taxon>
        <taxon>Gunneridae</taxon>
        <taxon>Pentapetalae</taxon>
        <taxon>asterids</taxon>
        <taxon>lamiids</taxon>
        <taxon>Solanales</taxon>
        <taxon>Convolvulaceae</taxon>
        <taxon>Cuscuteae</taxon>
        <taxon>Cuscuta</taxon>
        <taxon>Cuscuta subgen. Grammica</taxon>
        <taxon>Cuscuta sect. Cleistogrammica</taxon>
    </lineage>
</organism>
<evidence type="ECO:0000313" key="1">
    <source>
        <dbReference type="EMBL" id="VFQ96828.1"/>
    </source>
</evidence>